<protein>
    <recommendedName>
        <fullName evidence="2">7TM-DISM receptor extracellular domain-containing protein</fullName>
    </recommendedName>
</protein>
<evidence type="ECO:0000313" key="1">
    <source>
        <dbReference type="EMBL" id="SVD83997.1"/>
    </source>
</evidence>
<name>A0A382YL18_9ZZZZ</name>
<proteinExistence type="predicted"/>
<dbReference type="AlphaFoldDB" id="A0A382YL18"/>
<gene>
    <name evidence="1" type="ORF">METZ01_LOCUS436851</name>
</gene>
<organism evidence="1">
    <name type="scientific">marine metagenome</name>
    <dbReference type="NCBI Taxonomy" id="408172"/>
    <lineage>
        <taxon>unclassified sequences</taxon>
        <taxon>metagenomes</taxon>
        <taxon>ecological metagenomes</taxon>
    </lineage>
</organism>
<sequence length="111" mass="13159">MKSRHLFFILSLMLFSVELAKAEEVFVLDTESQLQTIERKHMQFLEGYDEHATFEQLQKADWQRELSSHQSFVEGYWVKFLVRNELDSTTIGLFHNLNFEKKIFVNNSLGV</sequence>
<evidence type="ECO:0008006" key="2">
    <source>
        <dbReference type="Google" id="ProtNLM"/>
    </source>
</evidence>
<dbReference type="EMBL" id="UINC01176734">
    <property type="protein sequence ID" value="SVD83997.1"/>
    <property type="molecule type" value="Genomic_DNA"/>
</dbReference>
<accession>A0A382YL18</accession>
<feature type="non-terminal residue" evidence="1">
    <location>
        <position position="111"/>
    </location>
</feature>
<reference evidence="1" key="1">
    <citation type="submission" date="2018-05" db="EMBL/GenBank/DDBJ databases">
        <authorList>
            <person name="Lanie J.A."/>
            <person name="Ng W.-L."/>
            <person name="Kazmierczak K.M."/>
            <person name="Andrzejewski T.M."/>
            <person name="Davidsen T.M."/>
            <person name="Wayne K.J."/>
            <person name="Tettelin H."/>
            <person name="Glass J.I."/>
            <person name="Rusch D."/>
            <person name="Podicherti R."/>
            <person name="Tsui H.-C.T."/>
            <person name="Winkler M.E."/>
        </authorList>
    </citation>
    <scope>NUCLEOTIDE SEQUENCE</scope>
</reference>